<dbReference type="PANTHER" id="PTHR43751">
    <property type="entry name" value="SULFATASE"/>
    <property type="match status" value="1"/>
</dbReference>
<evidence type="ECO:0000313" key="4">
    <source>
        <dbReference type="EMBL" id="SVA13027.1"/>
    </source>
</evidence>
<protein>
    <recommendedName>
        <fullName evidence="3">Sulfatase N-terminal domain-containing protein</fullName>
    </recommendedName>
</protein>
<dbReference type="PROSITE" id="PS00149">
    <property type="entry name" value="SULFATASE_2"/>
    <property type="match status" value="1"/>
</dbReference>
<proteinExistence type="inferred from homology"/>
<dbReference type="PROSITE" id="PS00523">
    <property type="entry name" value="SULFATASE_1"/>
    <property type="match status" value="1"/>
</dbReference>
<dbReference type="SUPFAM" id="SSF53649">
    <property type="entry name" value="Alkaline phosphatase-like"/>
    <property type="match status" value="1"/>
</dbReference>
<gene>
    <name evidence="4" type="ORF">METZ01_LOCUS65881</name>
</gene>
<evidence type="ECO:0000259" key="3">
    <source>
        <dbReference type="Pfam" id="PF00884"/>
    </source>
</evidence>
<name>A0A381TE65_9ZZZZ</name>
<dbReference type="Gene3D" id="3.30.1120.10">
    <property type="match status" value="1"/>
</dbReference>
<dbReference type="EMBL" id="UINC01004261">
    <property type="protein sequence ID" value="SVA13027.1"/>
    <property type="molecule type" value="Genomic_DNA"/>
</dbReference>
<dbReference type="InterPro" id="IPR024607">
    <property type="entry name" value="Sulfatase_CS"/>
</dbReference>
<evidence type="ECO:0000256" key="1">
    <source>
        <dbReference type="ARBA" id="ARBA00008779"/>
    </source>
</evidence>
<dbReference type="Pfam" id="PF00884">
    <property type="entry name" value="Sulfatase"/>
    <property type="match status" value="1"/>
</dbReference>
<feature type="domain" description="Sulfatase N-terminal" evidence="3">
    <location>
        <begin position="71"/>
        <end position="443"/>
    </location>
</feature>
<comment type="similarity">
    <text evidence="1">Belongs to the sulfatase family.</text>
</comment>
<evidence type="ECO:0000256" key="2">
    <source>
        <dbReference type="ARBA" id="ARBA00022801"/>
    </source>
</evidence>
<dbReference type="Gene3D" id="3.40.720.10">
    <property type="entry name" value="Alkaline Phosphatase, subunit A"/>
    <property type="match status" value="1"/>
</dbReference>
<dbReference type="AlphaFoldDB" id="A0A381TE65"/>
<dbReference type="InterPro" id="IPR000917">
    <property type="entry name" value="Sulfatase_N"/>
</dbReference>
<organism evidence="4">
    <name type="scientific">marine metagenome</name>
    <dbReference type="NCBI Taxonomy" id="408172"/>
    <lineage>
        <taxon>unclassified sequences</taxon>
        <taxon>metagenomes</taxon>
        <taxon>ecological metagenomes</taxon>
    </lineage>
</organism>
<dbReference type="CDD" id="cd16143">
    <property type="entry name" value="ARS_like"/>
    <property type="match status" value="1"/>
</dbReference>
<accession>A0A381TE65</accession>
<dbReference type="InterPro" id="IPR052701">
    <property type="entry name" value="GAG_Ulvan_Degrading_Sulfatases"/>
</dbReference>
<reference evidence="4" key="1">
    <citation type="submission" date="2018-05" db="EMBL/GenBank/DDBJ databases">
        <authorList>
            <person name="Lanie J.A."/>
            <person name="Ng W.-L."/>
            <person name="Kazmierczak K.M."/>
            <person name="Andrzejewski T.M."/>
            <person name="Davidsen T.M."/>
            <person name="Wayne K.J."/>
            <person name="Tettelin H."/>
            <person name="Glass J.I."/>
            <person name="Rusch D."/>
            <person name="Podicherti R."/>
            <person name="Tsui H.-C.T."/>
            <person name="Winkler M.E."/>
        </authorList>
    </citation>
    <scope>NUCLEOTIDE SEQUENCE</scope>
</reference>
<dbReference type="PANTHER" id="PTHR43751:SF7">
    <property type="entry name" value="ARYLSULPHATASE A"/>
    <property type="match status" value="1"/>
</dbReference>
<sequence>MLKLSFFLQKKINWQGLIYYSYKNFNLVNQEINFLISKIMNFKLIKQLSFILLISLFFSCKSEKNNSTEKPNIIIIYTDDLGYGDVSVYNKGTLQTPNIDKLANQGMRFTNGYASSATCSPSRYALLTGTYPWRNPRAKIITGGSLIIDTTEMTIPKILKTKGYHTGIVGKWHLGLGSGKIDYNSNISPGPNQVGFDYSHIMADTQDRVPSVYIENGYVVNLDPNDPIEVNFFHQKENDDYGLPTGLKNPELTTMKWHHGHNGSIVNGVPRIGYMKGGEKAKWSDIDMADHFLGKAQDYIKENKDKPFFLYYALQQPHVPRTPHPRFEGKSGMGPRGDVIVEADWCVGEFYKTLEAEGILDNTLIIFSSDNGPVLNDGYYDDAVEKLGDHTPSGGLRGGKYSLFEAGAKVPFIAYWKGKIKPNVSNEIISQIDLFNSISTIVGTDYKSKDGIDFSNLILNNEGNGRDELILEASTRTAYRNGDWAMIPPYNGVAISKYTNIELGNSKDFKLYNLKEDPAQKNDLAKKEPEKLKEMISNFVKIRGKKFSNIENLVLE</sequence>
<dbReference type="InterPro" id="IPR017850">
    <property type="entry name" value="Alkaline_phosphatase_core_sf"/>
</dbReference>
<dbReference type="GO" id="GO:0016787">
    <property type="term" value="F:hydrolase activity"/>
    <property type="evidence" value="ECO:0007669"/>
    <property type="project" value="UniProtKB-KW"/>
</dbReference>
<keyword evidence="2" id="KW-0378">Hydrolase</keyword>